<gene>
    <name evidence="4" type="ORF">ACFQZM_04615</name>
</gene>
<feature type="transmembrane region" description="Helical" evidence="2">
    <location>
        <begin position="696"/>
        <end position="720"/>
    </location>
</feature>
<dbReference type="Pfam" id="PF00069">
    <property type="entry name" value="Pkinase"/>
    <property type="match status" value="1"/>
</dbReference>
<keyword evidence="2" id="KW-0472">Membrane</keyword>
<dbReference type="PROSITE" id="PS00108">
    <property type="entry name" value="PROTEIN_KINASE_ST"/>
    <property type="match status" value="1"/>
</dbReference>
<sequence>MGEIRPDQTRHEPVVKPAEADPTATRREDLGPAERADEVRLSGRLAERFTRLRELPSAGAEADMLHVRDADGRELVLKLYRRGVVPDGKMWRGLAVVRSPRVVRLLETGNADGRAFEVMEYLPGGTLREYIEERGTALETPAVVRVAAQIAEGLAALHAAKVIHQDLKPENVLVRSREPLELALADFGSSRYLDQSAMFTSAGHTLAYTAPETFAGMVSPSRDWWSLGIIVRELALGERPFAGMLPEAVMLHLASRPVDTARVEDARLRLLCRGLLVRDPQDRWGADEFAEWSTGGSPAVRESSAPLLDKDAVKPFLFRERVYEDRAELAAAMAEHWEETVRRFFARPGQALETLRAWLLQFDDPRNDDVAGRDEVIDLFGGPAPGDVQLMMLLRWLDGELPPVYAGSRLTPVDLPGLARRAVGGEARAGRVVSELLPHRVLDVLDGAPGGSGLAEIAERWREAARRWRLDAAGIVRTWPALAGTLEHVDPEAAPEVAARLLLACLDPRAAGEELRAEIIAGRSRMPVRVDWFETLLVAAGSDPLRLLAVRQAVPVAADEARRTRSAIDQGRARQAERTARWQQLEAERLAGRAAAYGAVAGGTGIMGGIWVVFLFGANFFTFRYAGLVMIFTMAVLAFQCACEATLAHQIGSLYHPQYSLLQRVSVLVGRAGATMRSAGGCGGCLLVFATLCATGLLTAVFPLSVPLAVAVGHAVWAIIRLSSWNRQRQDAMNRILGGHA</sequence>
<feature type="region of interest" description="Disordered" evidence="1">
    <location>
        <begin position="1"/>
        <end position="37"/>
    </location>
</feature>
<dbReference type="Proteomes" id="UP001597063">
    <property type="component" value="Unassembled WGS sequence"/>
</dbReference>
<keyword evidence="2" id="KW-1133">Transmembrane helix</keyword>
<dbReference type="EMBL" id="JBHTGP010000003">
    <property type="protein sequence ID" value="MFD0683770.1"/>
    <property type="molecule type" value="Genomic_DNA"/>
</dbReference>
<organism evidence="4 5">
    <name type="scientific">Actinomadura fibrosa</name>
    <dbReference type="NCBI Taxonomy" id="111802"/>
    <lineage>
        <taxon>Bacteria</taxon>
        <taxon>Bacillati</taxon>
        <taxon>Actinomycetota</taxon>
        <taxon>Actinomycetes</taxon>
        <taxon>Streptosporangiales</taxon>
        <taxon>Thermomonosporaceae</taxon>
        <taxon>Actinomadura</taxon>
    </lineage>
</organism>
<feature type="transmembrane region" description="Helical" evidence="2">
    <location>
        <begin position="594"/>
        <end position="617"/>
    </location>
</feature>
<name>A0ABW2XCG4_9ACTN</name>
<keyword evidence="2" id="KW-0812">Transmembrane</keyword>
<evidence type="ECO:0000313" key="5">
    <source>
        <dbReference type="Proteomes" id="UP001597063"/>
    </source>
</evidence>
<keyword evidence="5" id="KW-1185">Reference proteome</keyword>
<dbReference type="RefSeq" id="WP_131757303.1">
    <property type="nucleotide sequence ID" value="NZ_CAACUY010000029.1"/>
</dbReference>
<reference evidence="5" key="1">
    <citation type="journal article" date="2019" name="Int. J. Syst. Evol. Microbiol.">
        <title>The Global Catalogue of Microorganisms (GCM) 10K type strain sequencing project: providing services to taxonomists for standard genome sequencing and annotation.</title>
        <authorList>
            <consortium name="The Broad Institute Genomics Platform"/>
            <consortium name="The Broad Institute Genome Sequencing Center for Infectious Disease"/>
            <person name="Wu L."/>
            <person name="Ma J."/>
        </authorList>
    </citation>
    <scope>NUCLEOTIDE SEQUENCE [LARGE SCALE GENOMIC DNA]</scope>
    <source>
        <strain evidence="5">JCM 9371</strain>
    </source>
</reference>
<keyword evidence="4" id="KW-0418">Kinase</keyword>
<dbReference type="GO" id="GO:0016301">
    <property type="term" value="F:kinase activity"/>
    <property type="evidence" value="ECO:0007669"/>
    <property type="project" value="UniProtKB-KW"/>
</dbReference>
<dbReference type="PROSITE" id="PS50011">
    <property type="entry name" value="PROTEIN_KINASE_DOM"/>
    <property type="match status" value="1"/>
</dbReference>
<dbReference type="InterPro" id="IPR008271">
    <property type="entry name" value="Ser/Thr_kinase_AS"/>
</dbReference>
<dbReference type="InterPro" id="IPR000719">
    <property type="entry name" value="Prot_kinase_dom"/>
</dbReference>
<proteinExistence type="predicted"/>
<dbReference type="SUPFAM" id="SSF56112">
    <property type="entry name" value="Protein kinase-like (PK-like)"/>
    <property type="match status" value="1"/>
</dbReference>
<keyword evidence="4" id="KW-0808">Transferase</keyword>
<dbReference type="SMART" id="SM00220">
    <property type="entry name" value="S_TKc"/>
    <property type="match status" value="1"/>
</dbReference>
<dbReference type="InterPro" id="IPR045269">
    <property type="entry name" value="Atg1-like"/>
</dbReference>
<evidence type="ECO:0000259" key="3">
    <source>
        <dbReference type="PROSITE" id="PS50011"/>
    </source>
</evidence>
<dbReference type="PANTHER" id="PTHR24348">
    <property type="entry name" value="SERINE/THREONINE-PROTEIN KINASE UNC-51-RELATED"/>
    <property type="match status" value="1"/>
</dbReference>
<accession>A0ABW2XCG4</accession>
<dbReference type="InterPro" id="IPR011009">
    <property type="entry name" value="Kinase-like_dom_sf"/>
</dbReference>
<evidence type="ECO:0000256" key="2">
    <source>
        <dbReference type="SAM" id="Phobius"/>
    </source>
</evidence>
<dbReference type="Gene3D" id="1.10.510.10">
    <property type="entry name" value="Transferase(Phosphotransferase) domain 1"/>
    <property type="match status" value="1"/>
</dbReference>
<feature type="compositionally biased region" description="Basic and acidic residues" evidence="1">
    <location>
        <begin position="1"/>
        <end position="14"/>
    </location>
</feature>
<feature type="domain" description="Protein kinase" evidence="3">
    <location>
        <begin position="50"/>
        <end position="300"/>
    </location>
</feature>
<comment type="caution">
    <text evidence="4">The sequence shown here is derived from an EMBL/GenBank/DDBJ whole genome shotgun (WGS) entry which is preliminary data.</text>
</comment>
<evidence type="ECO:0000256" key="1">
    <source>
        <dbReference type="SAM" id="MobiDB-lite"/>
    </source>
</evidence>
<protein>
    <submittedName>
        <fullName evidence="4">Serine/threonine-protein kinase</fullName>
    </submittedName>
</protein>
<evidence type="ECO:0000313" key="4">
    <source>
        <dbReference type="EMBL" id="MFD0683770.1"/>
    </source>
</evidence>
<feature type="compositionally biased region" description="Basic and acidic residues" evidence="1">
    <location>
        <begin position="24"/>
        <end position="37"/>
    </location>
</feature>